<protein>
    <submittedName>
        <fullName evidence="9">ATPases with chaperone activity, ATP-binding subunit</fullName>
    </submittedName>
</protein>
<dbReference type="Gene3D" id="4.10.860.10">
    <property type="entry name" value="UVR domain"/>
    <property type="match status" value="1"/>
</dbReference>
<dbReference type="PRINTS" id="PR00300">
    <property type="entry name" value="CLPPROTEASEA"/>
</dbReference>
<keyword evidence="4" id="KW-0143">Chaperone</keyword>
<sequence length="825" mass="91964">MWQFFTERGKRVIQLAHHEALQMGHPMVEPEHLLVGLAQEGGGIACRALIELDVSPERLCTHIREIMGRSQPASRPIDLPLSPRMKRALELSMVEARKMGVNYVDTEHILLGVLADESSMVVQHFLTMGITREAVLKQVTTIIEASAVSAGGGQGQNVELLTDRLKRQSRSRTPTLDQLGVDLTRKARDGELDPVIGREREIRRVIQALCRRTKSNPVLIGDPGVGKTAIVEGLAQKIASGAAPDPLREKRIIQLNTANLVAGTKYRGEFEERLRRIVKELSDSGEVILFVDEVHTIVGAGSAEGAMDAANILKPSLSRGKFQMIGATTQAEYHKYVERDSALERRFQPILIEEPGIEDSVSILRGLRDRYEEHHQVTFTNDALQAAASLSSRYVQDRFLPDKGIDLIDEAGARTRLRSLDPPESVRELERRLADTQRQKEEAVLNQQFERAAQLRDEEHALADQLEAAMEEWRSGRSEARVEVTGEDIAEVVAEMTGIPVKQLTETETERLLRMEDEISSRLIGQDEAVSAVARAIRRARTGLHDPRRPIGSFLFMGPTGVGKTELARCLARFLFGREDAMIRIDMSEFMEKHEVSKLLGAPPGYVGHESGGKLTEAVRRRPYSVILFDEIEKAHAEVYNVLLQILDDGHLTDGQGRRVDFRNTVIIMTSNVGAKEAQQGSALGFGSAEASEQRNWEHQKAVIMEEAQRTFRPEFLNRIDEMAVFRPLSRDSLLRIVDAMLAELDGRLKGQGLSLDVSVGAKEKILEKGFKPKYGARPLRRAIQSLLEDRLADSLLARKFADGTRIDVDVEDGELRLAPHGAKD</sequence>
<feature type="coiled-coil region" evidence="6">
    <location>
        <begin position="426"/>
        <end position="483"/>
    </location>
</feature>
<dbReference type="InterPro" id="IPR041546">
    <property type="entry name" value="ClpA/ClpB_AAA_lid"/>
</dbReference>
<name>A0AB94IZ44_9BACT</name>
<dbReference type="SUPFAM" id="SSF81923">
    <property type="entry name" value="Double Clp-N motif"/>
    <property type="match status" value="1"/>
</dbReference>
<dbReference type="GO" id="GO:0034605">
    <property type="term" value="P:cellular response to heat"/>
    <property type="evidence" value="ECO:0007669"/>
    <property type="project" value="TreeGrafter"/>
</dbReference>
<accession>A0AB94IZ44</accession>
<dbReference type="EMBL" id="FP929056">
    <property type="protein sequence ID" value="CBL29051.1"/>
    <property type="molecule type" value="Genomic_DNA"/>
</dbReference>
<keyword evidence="10" id="KW-1185">Reference proteome</keyword>
<feature type="domain" description="UVR" evidence="7">
    <location>
        <begin position="430"/>
        <end position="465"/>
    </location>
</feature>
<dbReference type="FunFam" id="3.40.50.300:FF:000010">
    <property type="entry name" value="Chaperone clpB 1, putative"/>
    <property type="match status" value="1"/>
</dbReference>
<dbReference type="Gene3D" id="1.10.1780.10">
    <property type="entry name" value="Clp, N-terminal domain"/>
    <property type="match status" value="1"/>
</dbReference>
<dbReference type="RefSeq" id="WP_015557197.1">
    <property type="nucleotide sequence ID" value="NC_021038.1"/>
</dbReference>
<evidence type="ECO:0000259" key="8">
    <source>
        <dbReference type="PROSITE" id="PS51903"/>
    </source>
</evidence>
<dbReference type="Pfam" id="PF00004">
    <property type="entry name" value="AAA"/>
    <property type="match status" value="1"/>
</dbReference>
<evidence type="ECO:0000256" key="2">
    <source>
        <dbReference type="ARBA" id="ARBA00022741"/>
    </source>
</evidence>
<reference evidence="10" key="1">
    <citation type="submission" date="2010-03" db="EMBL/GenBank/DDBJ databases">
        <title>The genome sequence of Synergistetes sp. SGP1.</title>
        <authorList>
            <consortium name="metaHIT consortium -- http://www.metahit.eu/"/>
            <person name="Pajon A."/>
            <person name="Turner K."/>
            <person name="Parkhill J."/>
            <person name="Wade W."/>
            <person name="Vartoukian S."/>
        </authorList>
    </citation>
    <scope>NUCLEOTIDE SEQUENCE [LARGE SCALE GENOMIC DNA]</scope>
    <source>
        <strain evidence="10">SGP1</strain>
    </source>
</reference>
<evidence type="ECO:0000256" key="6">
    <source>
        <dbReference type="SAM" id="Coils"/>
    </source>
</evidence>
<dbReference type="Pfam" id="PF10431">
    <property type="entry name" value="ClpB_D2-small"/>
    <property type="match status" value="1"/>
</dbReference>
<evidence type="ECO:0000256" key="4">
    <source>
        <dbReference type="ARBA" id="ARBA00023186"/>
    </source>
</evidence>
<dbReference type="Pfam" id="PF07724">
    <property type="entry name" value="AAA_2"/>
    <property type="match status" value="1"/>
</dbReference>
<dbReference type="FunFam" id="3.40.50.300:FF:000025">
    <property type="entry name" value="ATP-dependent Clp protease subunit"/>
    <property type="match status" value="1"/>
</dbReference>
<evidence type="ECO:0000313" key="10">
    <source>
        <dbReference type="Proteomes" id="UP000008957"/>
    </source>
</evidence>
<dbReference type="PROSITE" id="PS00870">
    <property type="entry name" value="CLPAB_1"/>
    <property type="match status" value="1"/>
</dbReference>
<dbReference type="InterPro" id="IPR001270">
    <property type="entry name" value="ClpA/B"/>
</dbReference>
<dbReference type="InterPro" id="IPR036628">
    <property type="entry name" value="Clp_N_dom_sf"/>
</dbReference>
<dbReference type="InterPro" id="IPR003959">
    <property type="entry name" value="ATPase_AAA_core"/>
</dbReference>
<organism evidence="9 10">
    <name type="scientific">Fretibacterium fastidiosum</name>
    <dbReference type="NCBI Taxonomy" id="651822"/>
    <lineage>
        <taxon>Bacteria</taxon>
        <taxon>Thermotogati</taxon>
        <taxon>Synergistota</taxon>
        <taxon>Synergistia</taxon>
        <taxon>Synergistales</taxon>
        <taxon>Aminobacteriaceae</taxon>
        <taxon>Fretibacterium</taxon>
    </lineage>
</organism>
<dbReference type="InterPro" id="IPR004176">
    <property type="entry name" value="Clp_R_N"/>
</dbReference>
<dbReference type="KEGG" id="sbr:SY1_24290"/>
<evidence type="ECO:0000256" key="1">
    <source>
        <dbReference type="ARBA" id="ARBA00022737"/>
    </source>
</evidence>
<dbReference type="Gene3D" id="3.40.50.300">
    <property type="entry name" value="P-loop containing nucleotide triphosphate hydrolases"/>
    <property type="match status" value="2"/>
</dbReference>
<gene>
    <name evidence="9" type="ORF">SY1_24290</name>
</gene>
<dbReference type="GO" id="GO:0005737">
    <property type="term" value="C:cytoplasm"/>
    <property type="evidence" value="ECO:0007669"/>
    <property type="project" value="TreeGrafter"/>
</dbReference>
<dbReference type="InterPro" id="IPR027417">
    <property type="entry name" value="P-loop_NTPase"/>
</dbReference>
<dbReference type="CDD" id="cd19499">
    <property type="entry name" value="RecA-like_ClpB_Hsp104-like"/>
    <property type="match status" value="1"/>
</dbReference>
<dbReference type="InterPro" id="IPR003593">
    <property type="entry name" value="AAA+_ATPase"/>
</dbReference>
<dbReference type="PROSITE" id="PS50151">
    <property type="entry name" value="UVR"/>
    <property type="match status" value="1"/>
</dbReference>
<dbReference type="Proteomes" id="UP000008957">
    <property type="component" value="Chromosome"/>
</dbReference>
<evidence type="ECO:0000256" key="5">
    <source>
        <dbReference type="PROSITE-ProRule" id="PRU01251"/>
    </source>
</evidence>
<dbReference type="PROSITE" id="PS51903">
    <property type="entry name" value="CLP_R"/>
    <property type="match status" value="1"/>
</dbReference>
<reference evidence="9 10" key="2">
    <citation type="submission" date="2010-03" db="EMBL/GenBank/DDBJ databases">
        <authorList>
            <person name="Pajon A."/>
        </authorList>
    </citation>
    <scope>NUCLEOTIDE SEQUENCE [LARGE SCALE GENOMIC DNA]</scope>
    <source>
        <strain evidence="9 10">SGP1</strain>
    </source>
</reference>
<dbReference type="InterPro" id="IPR018368">
    <property type="entry name" value="ClpA/B_CS1"/>
</dbReference>
<dbReference type="InterPro" id="IPR001943">
    <property type="entry name" value="UVR_dom"/>
</dbReference>
<feature type="domain" description="Clp R" evidence="8">
    <location>
        <begin position="1"/>
        <end position="145"/>
    </location>
</feature>
<dbReference type="SMART" id="SM01086">
    <property type="entry name" value="ClpB_D2-small"/>
    <property type="match status" value="1"/>
</dbReference>
<dbReference type="Pfam" id="PF02861">
    <property type="entry name" value="Clp_N"/>
    <property type="match status" value="1"/>
</dbReference>
<dbReference type="Pfam" id="PF17871">
    <property type="entry name" value="AAA_lid_9"/>
    <property type="match status" value="1"/>
</dbReference>
<dbReference type="SMART" id="SM00382">
    <property type="entry name" value="AAA"/>
    <property type="match status" value="2"/>
</dbReference>
<dbReference type="Gene3D" id="1.10.8.60">
    <property type="match status" value="2"/>
</dbReference>
<keyword evidence="3 9" id="KW-0067">ATP-binding</keyword>
<dbReference type="GO" id="GO:0005524">
    <property type="term" value="F:ATP binding"/>
    <property type="evidence" value="ECO:0007669"/>
    <property type="project" value="UniProtKB-KW"/>
</dbReference>
<dbReference type="InterPro" id="IPR019489">
    <property type="entry name" value="Clp_ATPase_C"/>
</dbReference>
<keyword evidence="1 5" id="KW-0677">Repeat</keyword>
<dbReference type="PANTHER" id="PTHR11638:SF175">
    <property type="entry name" value="ATP-DEPENDENT CLP PROTEASE, ATP-BINDING SUBUNIT CLPC"/>
    <property type="match status" value="1"/>
</dbReference>
<keyword evidence="6" id="KW-0175">Coiled coil</keyword>
<evidence type="ECO:0000259" key="7">
    <source>
        <dbReference type="PROSITE" id="PS50151"/>
    </source>
</evidence>
<keyword evidence="2" id="KW-0547">Nucleotide-binding</keyword>
<dbReference type="PANTHER" id="PTHR11638">
    <property type="entry name" value="ATP-DEPENDENT CLP PROTEASE"/>
    <property type="match status" value="1"/>
</dbReference>
<dbReference type="InterPro" id="IPR050130">
    <property type="entry name" value="ClpA_ClpB"/>
</dbReference>
<proteinExistence type="predicted"/>
<evidence type="ECO:0000256" key="3">
    <source>
        <dbReference type="ARBA" id="ARBA00022840"/>
    </source>
</evidence>
<evidence type="ECO:0000313" key="9">
    <source>
        <dbReference type="EMBL" id="CBL29051.1"/>
    </source>
</evidence>
<dbReference type="AlphaFoldDB" id="A0AB94IZ44"/>
<dbReference type="GO" id="GO:0016887">
    <property type="term" value="F:ATP hydrolysis activity"/>
    <property type="evidence" value="ECO:0007669"/>
    <property type="project" value="InterPro"/>
</dbReference>
<dbReference type="CDD" id="cd00009">
    <property type="entry name" value="AAA"/>
    <property type="match status" value="1"/>
</dbReference>
<dbReference type="SUPFAM" id="SSF52540">
    <property type="entry name" value="P-loop containing nucleoside triphosphate hydrolases"/>
    <property type="match status" value="2"/>
</dbReference>